<evidence type="ECO:0000313" key="3">
    <source>
        <dbReference type="Proteomes" id="UP001595075"/>
    </source>
</evidence>
<gene>
    <name evidence="2" type="ORF">VTL71DRAFT_10963</name>
</gene>
<comment type="caution">
    <text evidence="2">The sequence shown here is derived from an EMBL/GenBank/DDBJ whole genome shotgun (WGS) entry which is preliminary data.</text>
</comment>
<evidence type="ECO:0000313" key="2">
    <source>
        <dbReference type="EMBL" id="KAL2073637.1"/>
    </source>
</evidence>
<feature type="compositionally biased region" description="Polar residues" evidence="1">
    <location>
        <begin position="105"/>
        <end position="119"/>
    </location>
</feature>
<sequence>MSSSMSAATDKNRYWIPSVDINKKVITADIQYYLGPEATVRAYTQDGNEGFLITCPGDCLTDEQIDDICIKSKDLWDKQAAARTKKDSDKQLKRPLHQPVVVSRGSRNTDSSRKTQSPSNRDRARREGSGSGSGSGRRREDDRSYREDDRGYREDSRSYDSYNRSDRW</sequence>
<organism evidence="2 3">
    <name type="scientific">Oculimacula yallundae</name>
    <dbReference type="NCBI Taxonomy" id="86028"/>
    <lineage>
        <taxon>Eukaryota</taxon>
        <taxon>Fungi</taxon>
        <taxon>Dikarya</taxon>
        <taxon>Ascomycota</taxon>
        <taxon>Pezizomycotina</taxon>
        <taxon>Leotiomycetes</taxon>
        <taxon>Helotiales</taxon>
        <taxon>Ploettnerulaceae</taxon>
        <taxon>Oculimacula</taxon>
    </lineage>
</organism>
<keyword evidence="3" id="KW-1185">Reference proteome</keyword>
<dbReference type="Proteomes" id="UP001595075">
    <property type="component" value="Unassembled WGS sequence"/>
</dbReference>
<proteinExistence type="predicted"/>
<protein>
    <submittedName>
        <fullName evidence="2">Uncharacterized protein</fullName>
    </submittedName>
</protein>
<feature type="compositionally biased region" description="Basic and acidic residues" evidence="1">
    <location>
        <begin position="137"/>
        <end position="168"/>
    </location>
</feature>
<name>A0ABR4CVN7_9HELO</name>
<dbReference type="PANTHER" id="PTHR39609">
    <property type="entry name" value="RFEG-RELATED"/>
    <property type="match status" value="1"/>
</dbReference>
<dbReference type="PANTHER" id="PTHR39609:SF2">
    <property type="entry name" value="TRANSCRIPTION FACTOR RFEG"/>
    <property type="match status" value="1"/>
</dbReference>
<evidence type="ECO:0000256" key="1">
    <source>
        <dbReference type="SAM" id="MobiDB-lite"/>
    </source>
</evidence>
<dbReference type="EMBL" id="JAZHXI010000003">
    <property type="protein sequence ID" value="KAL2073637.1"/>
    <property type="molecule type" value="Genomic_DNA"/>
</dbReference>
<reference evidence="2 3" key="1">
    <citation type="journal article" date="2024" name="Commun. Biol.">
        <title>Comparative genomic analysis of thermophilic fungi reveals convergent evolutionary adaptations and gene losses.</title>
        <authorList>
            <person name="Steindorff A.S."/>
            <person name="Aguilar-Pontes M.V."/>
            <person name="Robinson A.J."/>
            <person name="Andreopoulos B."/>
            <person name="LaButti K."/>
            <person name="Kuo A."/>
            <person name="Mondo S."/>
            <person name="Riley R."/>
            <person name="Otillar R."/>
            <person name="Haridas S."/>
            <person name="Lipzen A."/>
            <person name="Grimwood J."/>
            <person name="Schmutz J."/>
            <person name="Clum A."/>
            <person name="Reid I.D."/>
            <person name="Moisan M.C."/>
            <person name="Butler G."/>
            <person name="Nguyen T.T.M."/>
            <person name="Dewar K."/>
            <person name="Conant G."/>
            <person name="Drula E."/>
            <person name="Henrissat B."/>
            <person name="Hansel C."/>
            <person name="Singer S."/>
            <person name="Hutchinson M.I."/>
            <person name="de Vries R.P."/>
            <person name="Natvig D.O."/>
            <person name="Powell A.J."/>
            <person name="Tsang A."/>
            <person name="Grigoriev I.V."/>
        </authorList>
    </citation>
    <scope>NUCLEOTIDE SEQUENCE [LARGE SCALE GENOMIC DNA]</scope>
    <source>
        <strain evidence="2 3">CBS 494.80</strain>
    </source>
</reference>
<feature type="region of interest" description="Disordered" evidence="1">
    <location>
        <begin position="80"/>
        <end position="168"/>
    </location>
</feature>
<accession>A0ABR4CVN7</accession>